<sequence>MLRPLTTRRCPVRIRVRRTILVLLSKSSRSALLLLISRASRAVLVRRTRTYNNKTRAVLIATLNTTTAHLATESTIVMVTINTARAIAAIPVITERGSTTIGVEVGKHTPPARSPVSNTPIEVEAEKCTLIARSLDAITGTTIRGFDGSFRKKCSFVVSDSTCRTHGS</sequence>
<name>A0A183G0Y9_HELPZ</name>
<accession>A0A3P8E061</accession>
<dbReference type="Proteomes" id="UP000050761">
    <property type="component" value="Unassembled WGS sequence"/>
</dbReference>
<keyword evidence="2" id="KW-1185">Reference proteome</keyword>
<reference evidence="3" key="2">
    <citation type="submission" date="2019-09" db="UniProtKB">
        <authorList>
            <consortium name="WormBaseParasite"/>
        </authorList>
    </citation>
    <scope>IDENTIFICATION</scope>
</reference>
<dbReference type="AlphaFoldDB" id="A0A183G0Y9"/>
<evidence type="ECO:0000313" key="3">
    <source>
        <dbReference type="WBParaSite" id="HPBE_0001479601-mRNA-1"/>
    </source>
</evidence>
<dbReference type="WBParaSite" id="HPBE_0001479601-mRNA-1">
    <property type="protein sequence ID" value="HPBE_0001479601-mRNA-1"/>
    <property type="gene ID" value="HPBE_0001479601"/>
</dbReference>
<reference evidence="1 2" key="1">
    <citation type="submission" date="2018-11" db="EMBL/GenBank/DDBJ databases">
        <authorList>
            <consortium name="Pathogen Informatics"/>
        </authorList>
    </citation>
    <scope>NUCLEOTIDE SEQUENCE [LARGE SCALE GENOMIC DNA]</scope>
</reference>
<organism evidence="2 3">
    <name type="scientific">Heligmosomoides polygyrus</name>
    <name type="common">Parasitic roundworm</name>
    <dbReference type="NCBI Taxonomy" id="6339"/>
    <lineage>
        <taxon>Eukaryota</taxon>
        <taxon>Metazoa</taxon>
        <taxon>Ecdysozoa</taxon>
        <taxon>Nematoda</taxon>
        <taxon>Chromadorea</taxon>
        <taxon>Rhabditida</taxon>
        <taxon>Rhabditina</taxon>
        <taxon>Rhabditomorpha</taxon>
        <taxon>Strongyloidea</taxon>
        <taxon>Heligmosomidae</taxon>
        <taxon>Heligmosomoides</taxon>
    </lineage>
</organism>
<protein>
    <submittedName>
        <fullName evidence="3">Secreted protein</fullName>
    </submittedName>
</protein>
<evidence type="ECO:0000313" key="2">
    <source>
        <dbReference type="Proteomes" id="UP000050761"/>
    </source>
</evidence>
<proteinExistence type="predicted"/>
<gene>
    <name evidence="1" type="ORF">HPBE_LOCUS14797</name>
</gene>
<dbReference type="EMBL" id="UZAH01028536">
    <property type="protein sequence ID" value="VDP00806.1"/>
    <property type="molecule type" value="Genomic_DNA"/>
</dbReference>
<evidence type="ECO:0000313" key="1">
    <source>
        <dbReference type="EMBL" id="VDP00806.1"/>
    </source>
</evidence>
<accession>A0A183G0Y9</accession>